<evidence type="ECO:0000313" key="2">
    <source>
        <dbReference type="EMBL" id="MCC0177588.1"/>
    </source>
</evidence>
<dbReference type="PANTHER" id="PTHR33975">
    <property type="entry name" value="MYELIN-ASSOCIATED OLIGODENDROCYTE BASIC PROTEIN"/>
    <property type="match status" value="1"/>
</dbReference>
<protein>
    <submittedName>
        <fullName evidence="2">DUF1517 domain-containing protein</fullName>
    </submittedName>
</protein>
<dbReference type="Pfam" id="PF07466">
    <property type="entry name" value="DUF1517"/>
    <property type="match status" value="1"/>
</dbReference>
<dbReference type="PANTHER" id="PTHR33975:SF2">
    <property type="entry name" value="MYELIN-ASSOCIATED OLIGODENDROCYTE BASIC PROTEIN"/>
    <property type="match status" value="1"/>
</dbReference>
<dbReference type="AlphaFoldDB" id="A0A964BQ77"/>
<dbReference type="Proteomes" id="UP000729733">
    <property type="component" value="Unassembled WGS sequence"/>
</dbReference>
<reference evidence="2" key="1">
    <citation type="journal article" date="2021" name="Antonie Van Leeuwenhoek">
        <title>Draft genome and description of Waterburya agarophytonicola gen. nov. sp. nov. (Pleurocapsales, Cyanobacteria): a seaweed symbiont.</title>
        <authorList>
            <person name="Bonthond G."/>
            <person name="Shalygin S."/>
            <person name="Bayer T."/>
            <person name="Weinberger F."/>
        </authorList>
    </citation>
    <scope>NUCLEOTIDE SEQUENCE</scope>
    <source>
        <strain evidence="2">KI4</strain>
    </source>
</reference>
<feature type="transmembrane region" description="Helical" evidence="1">
    <location>
        <begin position="119"/>
        <end position="142"/>
    </location>
</feature>
<keyword evidence="3" id="KW-1185">Reference proteome</keyword>
<name>A0A964BQ77_9CYAN</name>
<dbReference type="InterPro" id="IPR053023">
    <property type="entry name" value="FLAP_modulator"/>
</dbReference>
<dbReference type="RefSeq" id="WP_229640653.1">
    <property type="nucleotide sequence ID" value="NZ_JADWDC010000025.1"/>
</dbReference>
<accession>A0A964BQ77</accession>
<dbReference type="EMBL" id="JADWDC010000025">
    <property type="protein sequence ID" value="MCC0177588.1"/>
    <property type="molecule type" value="Genomic_DNA"/>
</dbReference>
<keyword evidence="1" id="KW-0812">Transmembrane</keyword>
<evidence type="ECO:0000256" key="1">
    <source>
        <dbReference type="SAM" id="Phobius"/>
    </source>
</evidence>
<evidence type="ECO:0000313" key="3">
    <source>
        <dbReference type="Proteomes" id="UP000729733"/>
    </source>
</evidence>
<keyword evidence="1" id="KW-0472">Membrane</keyword>
<proteinExistence type="predicted"/>
<organism evidence="2 3">
    <name type="scientific">Waterburya agarophytonicola KI4</name>
    <dbReference type="NCBI Taxonomy" id="2874699"/>
    <lineage>
        <taxon>Bacteria</taxon>
        <taxon>Bacillati</taxon>
        <taxon>Cyanobacteriota</taxon>
        <taxon>Cyanophyceae</taxon>
        <taxon>Pleurocapsales</taxon>
        <taxon>Hyellaceae</taxon>
        <taxon>Waterburya</taxon>
        <taxon>Waterburya agarophytonicola</taxon>
    </lineage>
</organism>
<keyword evidence="1" id="KW-1133">Transmembrane helix</keyword>
<sequence length="374" mass="42892">MFNYKNINLKLLGLTLLATVGFRNINEASAKLTPTIHTRNTKSYIYTPETKVNPQTEIQIANLVTGSINVQPELLESGQKDEQLVFRDPQEDSIFELSSFLGFNANNDKENPKTKVIKIVSLSFFLLLFVPFGIFYPFFLFYKKLLNVDTNYDNLVDQPIQLSETSELISKLPITSLNPETIKLEELNNIQATVSKLQIAFAVENVDIRHKLAELCSSVDPRTDRGVAELMRKTISLFISQDEWTHISCSSESLPINRVKGEFELISATEKSKFGREELSLVDTEERSPKPNNSLPTDMPKYVVVTLILCTSHTEPLFWEIRTKRQLVEELSELGKMRQDDLIKFDLLWNPQAEAKYLSNNELLKKYIDMIRLF</sequence>
<comment type="caution">
    <text evidence="2">The sequence shown here is derived from an EMBL/GenBank/DDBJ whole genome shotgun (WGS) entry which is preliminary data.</text>
</comment>
<gene>
    <name evidence="2" type="ORF">I4641_11425</name>
</gene>
<dbReference type="InterPro" id="IPR010903">
    <property type="entry name" value="DUF1517"/>
</dbReference>